<dbReference type="EC" id="4.6.1.15" evidence="3"/>
<evidence type="ECO:0000256" key="5">
    <source>
        <dbReference type="ARBA" id="ARBA00022679"/>
    </source>
</evidence>
<feature type="domain" description="DhaK" evidence="17">
    <location>
        <begin position="7"/>
        <end position="342"/>
    </location>
</feature>
<dbReference type="InterPro" id="IPR050861">
    <property type="entry name" value="Dihydroxyacetone_Kinase"/>
</dbReference>
<dbReference type="Gene3D" id="3.40.50.10440">
    <property type="entry name" value="Dihydroxyacetone kinase, domain 1"/>
    <property type="match status" value="1"/>
</dbReference>
<dbReference type="Pfam" id="PF02734">
    <property type="entry name" value="Dak2"/>
    <property type="match status" value="1"/>
</dbReference>
<evidence type="ECO:0000256" key="14">
    <source>
        <dbReference type="ARBA" id="ARBA00048526"/>
    </source>
</evidence>
<evidence type="ECO:0000256" key="9">
    <source>
        <dbReference type="ARBA" id="ARBA00023285"/>
    </source>
</evidence>
<dbReference type="SUPFAM" id="SSF82549">
    <property type="entry name" value="DAK1/DegV-like"/>
    <property type="match status" value="1"/>
</dbReference>
<evidence type="ECO:0000256" key="1">
    <source>
        <dbReference type="ARBA" id="ARBA00012107"/>
    </source>
</evidence>
<evidence type="ECO:0000256" key="4">
    <source>
        <dbReference type="ARBA" id="ARBA00018932"/>
    </source>
</evidence>
<dbReference type="Proteomes" id="UP001607303">
    <property type="component" value="Unassembled WGS sequence"/>
</dbReference>
<keyword evidence="9" id="KW-0170">Cobalt</keyword>
<dbReference type="Gene3D" id="1.25.40.340">
    <property type="match status" value="1"/>
</dbReference>
<evidence type="ECO:0000256" key="2">
    <source>
        <dbReference type="ARBA" id="ARBA00012110"/>
    </source>
</evidence>
<comment type="catalytic activity">
    <reaction evidence="13">
        <text>D-glyceraldehyde + ATP = D-glyceraldehyde 3-phosphate + ADP + H(+)</text>
        <dbReference type="Rhea" id="RHEA:13941"/>
        <dbReference type="ChEBI" id="CHEBI:15378"/>
        <dbReference type="ChEBI" id="CHEBI:17378"/>
        <dbReference type="ChEBI" id="CHEBI:30616"/>
        <dbReference type="ChEBI" id="CHEBI:59776"/>
        <dbReference type="ChEBI" id="CHEBI:456216"/>
        <dbReference type="EC" id="2.7.1.28"/>
    </reaction>
</comment>
<dbReference type="SMART" id="SM01120">
    <property type="entry name" value="Dak2"/>
    <property type="match status" value="1"/>
</dbReference>
<gene>
    <name evidence="18" type="ORF">V1477_012581</name>
</gene>
<evidence type="ECO:0000256" key="3">
    <source>
        <dbReference type="ARBA" id="ARBA00012578"/>
    </source>
</evidence>
<name>A0ABD2BTH2_VESMC</name>
<protein>
    <recommendedName>
        <fullName evidence="4">Triokinase/FMN cyclase</fullName>
        <ecNumber evidence="2">2.7.1.28</ecNumber>
        <ecNumber evidence="1">2.7.1.29</ecNumber>
        <ecNumber evidence="3">4.6.1.15</ecNumber>
    </recommendedName>
    <alternativeName>
        <fullName evidence="10">Bifunctional ATP-dependent dihydroxyacetone kinase/FAD-AMP lyase (cyclizing)</fullName>
    </alternativeName>
</protein>
<dbReference type="SUPFAM" id="SSF101473">
    <property type="entry name" value="DhaL-like"/>
    <property type="match status" value="1"/>
</dbReference>
<comment type="catalytic activity">
    <reaction evidence="14">
        <text>FAD = riboflavin cyclic-4',5'-phosphate + AMP + H(+)</text>
        <dbReference type="Rhea" id="RHEA:13729"/>
        <dbReference type="ChEBI" id="CHEBI:15378"/>
        <dbReference type="ChEBI" id="CHEBI:57692"/>
        <dbReference type="ChEBI" id="CHEBI:76202"/>
        <dbReference type="ChEBI" id="CHEBI:456215"/>
        <dbReference type="EC" id="4.6.1.15"/>
    </reaction>
</comment>
<evidence type="ECO:0000313" key="18">
    <source>
        <dbReference type="EMBL" id="KAL2736072.1"/>
    </source>
</evidence>
<evidence type="ECO:0000256" key="6">
    <source>
        <dbReference type="ARBA" id="ARBA00022741"/>
    </source>
</evidence>
<sequence length="605" mass="66215">MQHLWNDPDQATESNLISIAVMHNGLVLLEDCKTILRRDYSNMIDKVKLISGGGSGNEPAYTGFVGPGMLTAAICGDISSAPPVNTILRVIDEIGTNHLPGVLLIVPNYPGHRINFGLAKLRAEKMGIYVKMIIVGDDVCLENETSIEKRGLVGILFINKIAGAMAENGENLETIYNVCNRIINSGEIATISIGMKISFSYKDNLCSRNINVTKMEIGYGIHGESGICQVNSIEDVVTVIVHKLVILSQNSNEMTNNRRFPVGHSVAVIINNFGGNNQIECNIFTLEVLKQLKLLDLLVQRVYTGYLMTSLDSSGFQVSLLNLSVDPNLIKYLDSLTLVPAWPKVLTAEMVGYEQTPDLESVIPTKYCMEYCNDNLSSIKAEGPMIDDRTGQVLLIIISFACEALIACTEQLNIMDEECGDGDCGTTLARGATAIKTAIKGNKINGSNPFITFMHISCIIEKEMGGLQGGLYSLFFHAVAKVFAETDDQVIPRTWLNALIAGNKVISEFGKVSFGDRTMLDPLISAQNVLSNSLDIQMHPIQAFGEAVKAAEKCAIQTVYTRIHKTNLMKCKKFKYPDPGAHAIGIWMRAAYEGVKLKLVCQCEL</sequence>
<dbReference type="FunFam" id="3.40.50.10440:FF:000001">
    <property type="entry name" value="Dihydroxyacetone kinase, DhaK subunit"/>
    <property type="match status" value="1"/>
</dbReference>
<dbReference type="InterPro" id="IPR004007">
    <property type="entry name" value="DhaL_dom"/>
</dbReference>
<dbReference type="InterPro" id="IPR004006">
    <property type="entry name" value="DhaK_dom"/>
</dbReference>
<evidence type="ECO:0000256" key="8">
    <source>
        <dbReference type="ARBA" id="ARBA00022840"/>
    </source>
</evidence>
<dbReference type="PROSITE" id="PS51480">
    <property type="entry name" value="DHAL"/>
    <property type="match status" value="1"/>
</dbReference>
<evidence type="ECO:0000256" key="7">
    <source>
        <dbReference type="ARBA" id="ARBA00022777"/>
    </source>
</evidence>
<evidence type="ECO:0000256" key="11">
    <source>
        <dbReference type="ARBA" id="ARBA00045490"/>
    </source>
</evidence>
<accession>A0ABD2BTH2</accession>
<keyword evidence="5" id="KW-0808">Transferase</keyword>
<evidence type="ECO:0000256" key="15">
    <source>
        <dbReference type="ARBA" id="ARBA00048898"/>
    </source>
</evidence>
<dbReference type="Gene3D" id="3.30.1180.20">
    <property type="entry name" value="Dihydroxyacetone kinase, domain 2"/>
    <property type="match status" value="1"/>
</dbReference>
<dbReference type="GO" id="GO:0034012">
    <property type="term" value="F:FAD-AMP lyase (cyclizing) activity"/>
    <property type="evidence" value="ECO:0007669"/>
    <property type="project" value="UniProtKB-EC"/>
</dbReference>
<evidence type="ECO:0000256" key="10">
    <source>
        <dbReference type="ARBA" id="ARBA00032426"/>
    </source>
</evidence>
<comment type="catalytic activity">
    <reaction evidence="15">
        <text>dihydroxyacetone + ATP = dihydroxyacetone phosphate + ADP + H(+)</text>
        <dbReference type="Rhea" id="RHEA:15773"/>
        <dbReference type="ChEBI" id="CHEBI:15378"/>
        <dbReference type="ChEBI" id="CHEBI:16016"/>
        <dbReference type="ChEBI" id="CHEBI:30616"/>
        <dbReference type="ChEBI" id="CHEBI:57642"/>
        <dbReference type="ChEBI" id="CHEBI:456216"/>
        <dbReference type="EC" id="2.7.1.29"/>
    </reaction>
</comment>
<proteinExistence type="predicted"/>
<keyword evidence="6" id="KW-0547">Nucleotide-binding</keyword>
<keyword evidence="8" id="KW-0067">ATP-binding</keyword>
<dbReference type="InterPro" id="IPR036117">
    <property type="entry name" value="DhaL_dom_sf"/>
</dbReference>
<dbReference type="EC" id="2.7.1.28" evidence="2"/>
<dbReference type="PANTHER" id="PTHR28629:SF4">
    <property type="entry name" value="TRIOKINASE_FMN CYCLASE"/>
    <property type="match status" value="1"/>
</dbReference>
<dbReference type="PROSITE" id="PS51481">
    <property type="entry name" value="DHAK"/>
    <property type="match status" value="1"/>
</dbReference>
<dbReference type="EC" id="2.7.1.29" evidence="1"/>
<dbReference type="PANTHER" id="PTHR28629">
    <property type="entry name" value="TRIOKINASE/FMN CYCLASE"/>
    <property type="match status" value="1"/>
</dbReference>
<dbReference type="GO" id="GO:0005524">
    <property type="term" value="F:ATP binding"/>
    <property type="evidence" value="ECO:0007669"/>
    <property type="project" value="UniProtKB-KW"/>
</dbReference>
<evidence type="ECO:0000313" key="19">
    <source>
        <dbReference type="Proteomes" id="UP001607303"/>
    </source>
</evidence>
<evidence type="ECO:0000259" key="16">
    <source>
        <dbReference type="PROSITE" id="PS51480"/>
    </source>
</evidence>
<dbReference type="Pfam" id="PF02733">
    <property type="entry name" value="Dak1"/>
    <property type="match status" value="1"/>
</dbReference>
<dbReference type="FunFam" id="1.25.40.340:FF:000002">
    <property type="entry name" value="Dihydroxyacetone kinase, L subunit"/>
    <property type="match status" value="1"/>
</dbReference>
<comment type="function">
    <text evidence="11">Catalyzes both the phosphorylation of dihydroxyacetone and of glyceraldehyde, and the splitting of ribonucleoside diphosphate-X compounds among which FAD is the best substrate. Represses IFIH1-mediated cellular antiviral response.</text>
</comment>
<evidence type="ECO:0000259" key="17">
    <source>
        <dbReference type="PROSITE" id="PS51481"/>
    </source>
</evidence>
<dbReference type="EMBL" id="JAYRBN010000066">
    <property type="protein sequence ID" value="KAL2736072.1"/>
    <property type="molecule type" value="Genomic_DNA"/>
</dbReference>
<comment type="subunit">
    <text evidence="12">Homodimer. Interacts with IFIH1 (via the CARD domains), the interaction is inhibited by viral infection.</text>
</comment>
<dbReference type="AlphaFoldDB" id="A0ABD2BTH2"/>
<evidence type="ECO:0000256" key="13">
    <source>
        <dbReference type="ARBA" id="ARBA00047974"/>
    </source>
</evidence>
<reference evidence="18 19" key="1">
    <citation type="journal article" date="2024" name="Ann. Entomol. Soc. Am.">
        <title>Genomic analyses of the southern and eastern yellowjacket wasps (Hymenoptera: Vespidae) reveal evolutionary signatures of social life.</title>
        <authorList>
            <person name="Catto M.A."/>
            <person name="Caine P.B."/>
            <person name="Orr S.E."/>
            <person name="Hunt B.G."/>
            <person name="Goodisman M.A.D."/>
        </authorList>
    </citation>
    <scope>NUCLEOTIDE SEQUENCE [LARGE SCALE GENOMIC DNA]</scope>
    <source>
        <strain evidence="18">232</strain>
        <tissue evidence="18">Head and thorax</tissue>
    </source>
</reference>
<comment type="caution">
    <text evidence="18">The sequence shown here is derived from an EMBL/GenBank/DDBJ whole genome shotgun (WGS) entry which is preliminary data.</text>
</comment>
<dbReference type="GO" id="GO:0004371">
    <property type="term" value="F:glycerone kinase activity"/>
    <property type="evidence" value="ECO:0007669"/>
    <property type="project" value="UniProtKB-EC"/>
</dbReference>
<evidence type="ECO:0000256" key="12">
    <source>
        <dbReference type="ARBA" id="ARBA00046681"/>
    </source>
</evidence>
<feature type="domain" description="DhaL" evidence="16">
    <location>
        <begin position="392"/>
        <end position="593"/>
    </location>
</feature>
<dbReference type="GO" id="GO:0050354">
    <property type="term" value="F:triokinase activity"/>
    <property type="evidence" value="ECO:0007669"/>
    <property type="project" value="UniProtKB-EC"/>
</dbReference>
<keyword evidence="19" id="KW-1185">Reference proteome</keyword>
<keyword evidence="7" id="KW-0418">Kinase</keyword>
<organism evidence="18 19">
    <name type="scientific">Vespula maculifrons</name>
    <name type="common">Eastern yellow jacket</name>
    <name type="synonym">Wasp</name>
    <dbReference type="NCBI Taxonomy" id="7453"/>
    <lineage>
        <taxon>Eukaryota</taxon>
        <taxon>Metazoa</taxon>
        <taxon>Ecdysozoa</taxon>
        <taxon>Arthropoda</taxon>
        <taxon>Hexapoda</taxon>
        <taxon>Insecta</taxon>
        <taxon>Pterygota</taxon>
        <taxon>Neoptera</taxon>
        <taxon>Endopterygota</taxon>
        <taxon>Hymenoptera</taxon>
        <taxon>Apocrita</taxon>
        <taxon>Aculeata</taxon>
        <taxon>Vespoidea</taxon>
        <taxon>Vespidae</taxon>
        <taxon>Vespinae</taxon>
        <taxon>Vespula</taxon>
    </lineage>
</organism>